<dbReference type="Proteomes" id="UP000541444">
    <property type="component" value="Unassembled WGS sequence"/>
</dbReference>
<comment type="caution">
    <text evidence="3">The sequence shown here is derived from an EMBL/GenBank/DDBJ whole genome shotgun (WGS) entry which is preliminary data.</text>
</comment>
<sequence>DSEDSEAEPTAAGQAAASRPAATTVPAASTAASTGSAPHDIASLYTYMESQFGHMNSQFQLFCEDIGRFQTSVDDLSSVVQDSSSDKQSDVTLIHLVHFRVTILCCFFIFVCFSLSYLHGAYILFW</sequence>
<dbReference type="AlphaFoldDB" id="A0A7J7LDR5"/>
<evidence type="ECO:0000313" key="4">
    <source>
        <dbReference type="Proteomes" id="UP000541444"/>
    </source>
</evidence>
<gene>
    <name evidence="3" type="ORF">GIB67_035192</name>
</gene>
<feature type="compositionally biased region" description="Low complexity" evidence="1">
    <location>
        <begin position="8"/>
        <end position="37"/>
    </location>
</feature>
<feature type="non-terminal residue" evidence="3">
    <location>
        <position position="1"/>
    </location>
</feature>
<evidence type="ECO:0000313" key="3">
    <source>
        <dbReference type="EMBL" id="KAF6140765.1"/>
    </source>
</evidence>
<name>A0A7J7LDR5_9MAGN</name>
<feature type="region of interest" description="Disordered" evidence="1">
    <location>
        <begin position="1"/>
        <end position="37"/>
    </location>
</feature>
<keyword evidence="2" id="KW-1133">Transmembrane helix</keyword>
<keyword evidence="2" id="KW-0812">Transmembrane</keyword>
<organism evidence="3 4">
    <name type="scientific">Kingdonia uniflora</name>
    <dbReference type="NCBI Taxonomy" id="39325"/>
    <lineage>
        <taxon>Eukaryota</taxon>
        <taxon>Viridiplantae</taxon>
        <taxon>Streptophyta</taxon>
        <taxon>Embryophyta</taxon>
        <taxon>Tracheophyta</taxon>
        <taxon>Spermatophyta</taxon>
        <taxon>Magnoliopsida</taxon>
        <taxon>Ranunculales</taxon>
        <taxon>Circaeasteraceae</taxon>
        <taxon>Kingdonia</taxon>
    </lineage>
</organism>
<reference evidence="3 4" key="1">
    <citation type="journal article" date="2020" name="IScience">
        <title>Genome Sequencing of the Endangered Kingdonia uniflora (Circaeasteraceae, Ranunculales) Reveals Potential Mechanisms of Evolutionary Specialization.</title>
        <authorList>
            <person name="Sun Y."/>
            <person name="Deng T."/>
            <person name="Zhang A."/>
            <person name="Moore M.J."/>
            <person name="Landis J.B."/>
            <person name="Lin N."/>
            <person name="Zhang H."/>
            <person name="Zhang X."/>
            <person name="Huang J."/>
            <person name="Zhang X."/>
            <person name="Sun H."/>
            <person name="Wang H."/>
        </authorList>
    </citation>
    <scope>NUCLEOTIDE SEQUENCE [LARGE SCALE GENOMIC DNA]</scope>
    <source>
        <strain evidence="3">TB1705</strain>
        <tissue evidence="3">Leaf</tissue>
    </source>
</reference>
<dbReference type="EMBL" id="JACGCM010002352">
    <property type="protein sequence ID" value="KAF6140765.1"/>
    <property type="molecule type" value="Genomic_DNA"/>
</dbReference>
<evidence type="ECO:0000256" key="2">
    <source>
        <dbReference type="SAM" id="Phobius"/>
    </source>
</evidence>
<keyword evidence="2" id="KW-0472">Membrane</keyword>
<feature type="transmembrane region" description="Helical" evidence="2">
    <location>
        <begin position="101"/>
        <end position="125"/>
    </location>
</feature>
<protein>
    <submittedName>
        <fullName evidence="3">Uncharacterized protein</fullName>
    </submittedName>
</protein>
<accession>A0A7J7LDR5</accession>
<keyword evidence="4" id="KW-1185">Reference proteome</keyword>
<evidence type="ECO:0000256" key="1">
    <source>
        <dbReference type="SAM" id="MobiDB-lite"/>
    </source>
</evidence>
<proteinExistence type="predicted"/>